<evidence type="ECO:0000313" key="2">
    <source>
        <dbReference type="Proteomes" id="UP001220478"/>
    </source>
</evidence>
<dbReference type="Proteomes" id="UP001220478">
    <property type="component" value="Chromosome"/>
</dbReference>
<evidence type="ECO:0000313" key="1">
    <source>
        <dbReference type="EMBL" id="WEG35018.1"/>
    </source>
</evidence>
<protein>
    <submittedName>
        <fullName evidence="1">DUF370 domain-containing protein</fullName>
    </submittedName>
</protein>
<keyword evidence="2" id="KW-1185">Reference proteome</keyword>
<dbReference type="PANTHER" id="PTHR38449:SF1">
    <property type="entry name" value="REGULATORY PROTEIN SSL2874-RELATED"/>
    <property type="match status" value="1"/>
</dbReference>
<gene>
    <name evidence="1" type="ORF">PYS61_03465</name>
</gene>
<dbReference type="Pfam" id="PF04025">
    <property type="entry name" value="RemA-like"/>
    <property type="match status" value="1"/>
</dbReference>
<dbReference type="InterPro" id="IPR007169">
    <property type="entry name" value="RemA-like"/>
</dbReference>
<proteinExistence type="predicted"/>
<organism evidence="1 2">
    <name type="scientific">Amygdalobacter indicium</name>
    <dbReference type="NCBI Taxonomy" id="3029272"/>
    <lineage>
        <taxon>Bacteria</taxon>
        <taxon>Bacillati</taxon>
        <taxon>Bacillota</taxon>
        <taxon>Clostridia</taxon>
        <taxon>Eubacteriales</taxon>
        <taxon>Oscillospiraceae</taxon>
        <taxon>Amygdalobacter</taxon>
    </lineage>
</organism>
<dbReference type="RefSeq" id="WP_315570273.1">
    <property type="nucleotide sequence ID" value="NZ_CP118866.1"/>
</dbReference>
<sequence length="97" mass="10892">MRTIMAADFVSIAYDNFINKERVLLVTAVDSSPIRRLISESKENGMLIDCSQGRKTRSVIFLDSDHIVLSALTPEAVMQRLSKTDTSQNQEDMEGKN</sequence>
<name>A0ABY8C2W4_9FIRM</name>
<dbReference type="PANTHER" id="PTHR38449">
    <property type="entry name" value="REGULATORY PROTEIN TM_1690-RELATED"/>
    <property type="match status" value="1"/>
</dbReference>
<dbReference type="EMBL" id="CP118868">
    <property type="protein sequence ID" value="WEG35018.1"/>
    <property type="molecule type" value="Genomic_DNA"/>
</dbReference>
<dbReference type="NCBIfam" id="NF003315">
    <property type="entry name" value="PRK04323.1"/>
    <property type="match status" value="1"/>
</dbReference>
<reference evidence="1 2" key="1">
    <citation type="submission" date="2023-02" db="EMBL/GenBank/DDBJ databases">
        <title>Novel Oscillospiraceae bacterial genomes.</title>
        <authorList>
            <person name="Srinivasan S."/>
            <person name="Austin M.N."/>
            <person name="Fiedler T.L."/>
            <person name="Strenk S.M."/>
            <person name="Agnew K.J."/>
            <person name="Nagana Gowda G.A."/>
            <person name="Raftery D."/>
            <person name="Beamer M.A."/>
            <person name="Achilles S.L."/>
            <person name="Wiesenfeld H.C."/>
            <person name="Fredricks D.N."/>
            <person name="Hillier S.L."/>
        </authorList>
    </citation>
    <scope>NUCLEOTIDE SEQUENCE [LARGE SCALE GENOMIC DNA]</scope>
    <source>
        <strain evidence="1 2">CHIC02 1186E3-8</strain>
    </source>
</reference>
<accession>A0ABY8C2W4</accession>